<sequence length="182" mass="20076">MQTSQVGQPYIPGQVNLEEKTVYRFDNDGHSLLLCKAGVNAREIKDMQDGMAELALYIDGPILFLLFKFGAGKWNDAPYSWHTVPLGVRVYPEEIDDASTLTIVLVEAADGLVKVARRVNLTSEFANKLNEAITVQANGSFNGLSYAKHINLVYNQYAAEDMVKMACAHMVLHPGSKEITSP</sequence>
<organism evidence="1 2">
    <name type="scientific">Sporomusa acidovorans (strain ATCC 49682 / DSM 3132 / Mol)</name>
    <dbReference type="NCBI Taxonomy" id="1123286"/>
    <lineage>
        <taxon>Bacteria</taxon>
        <taxon>Bacillati</taxon>
        <taxon>Bacillota</taxon>
        <taxon>Negativicutes</taxon>
        <taxon>Selenomonadales</taxon>
        <taxon>Sporomusaceae</taxon>
        <taxon>Sporomusa</taxon>
    </lineage>
</organism>
<accession>A0ABZ3JAK2</accession>
<dbReference type="Proteomes" id="UP000216052">
    <property type="component" value="Chromosome"/>
</dbReference>
<evidence type="ECO:0000313" key="2">
    <source>
        <dbReference type="Proteomes" id="UP000216052"/>
    </source>
</evidence>
<dbReference type="EMBL" id="CP155571">
    <property type="protein sequence ID" value="XFO75070.1"/>
    <property type="molecule type" value="Genomic_DNA"/>
</dbReference>
<protein>
    <submittedName>
        <fullName evidence="1">Uncharacterized protein</fullName>
    </submittedName>
</protein>
<name>A0ABZ3JAK2_SPOA4</name>
<keyword evidence="2" id="KW-1185">Reference proteome</keyword>
<dbReference type="RefSeq" id="WP_093792058.1">
    <property type="nucleotide sequence ID" value="NZ_CP155571.1"/>
</dbReference>
<reference evidence="1" key="1">
    <citation type="submission" date="2024-05" db="EMBL/GenBank/DDBJ databases">
        <title>Isolation and characterization of Sporomusa carbonis sp. nov., a carboxydotrophic hydrogenogen in the genus of Sporomusa isolated from a charcoal burning pile.</title>
        <authorList>
            <person name="Boeer T."/>
            <person name="Rosenbaum F."/>
            <person name="Eysell L."/>
            <person name="Mueller V."/>
            <person name="Daniel R."/>
            <person name="Poehlein A."/>
        </authorList>
    </citation>
    <scope>NUCLEOTIDE SEQUENCE [LARGE SCALE GENOMIC DNA]</scope>
    <source>
        <strain evidence="1">DSM 3132</strain>
    </source>
</reference>
<gene>
    <name evidence="1" type="ORF">SPACI_051850</name>
</gene>
<proteinExistence type="predicted"/>
<evidence type="ECO:0000313" key="1">
    <source>
        <dbReference type="EMBL" id="XFO75070.1"/>
    </source>
</evidence>